<accession>A0ABS6JGA4</accession>
<dbReference type="InterPro" id="IPR050721">
    <property type="entry name" value="Trk_Ktr_HKT_K-transport"/>
</dbReference>
<evidence type="ECO:0000259" key="2">
    <source>
        <dbReference type="Pfam" id="PF02254"/>
    </source>
</evidence>
<dbReference type="PANTHER" id="PTHR43833">
    <property type="entry name" value="POTASSIUM CHANNEL PROTEIN 2-RELATED-RELATED"/>
    <property type="match status" value="1"/>
</dbReference>
<protein>
    <submittedName>
        <fullName evidence="3">NAD-binding protein</fullName>
    </submittedName>
</protein>
<sequence length="655" mass="76299">MDRYQEYNENKRIRIQQYMSIYLLGFLFIITFLFGFHGYYSFPSMNTSSALYSTIRLFLFNFDIPDGSGIAPPITLEIAKWTGVAATNLLVFQLLFKTFSDFMKRHYTTFFGKHTIIIGLNQYSYLLAIDLIKKKQNVIMVAEEDEKSSLKMKLTNNGAVVVSGDPLNYTILQKVRLTRCRTVVLFTFNDDFNMELLYRISILLHKEKRIADLEKNCSIHVHLNDIHMKFLFDRDVTEVEELHSFNQNGQVHFFNLYEIKARKLFHDYPLFSQDLKNEGEGKLPTYKPHILVIGFNDLAKKIVLQAAKIAYYPSGEKLKITIVDRHTKNNATNLRLQYPNIDKVCEVHFIDWNLREASYENATGELHDVTYCVTCMRNKEFDYVNGLQLIKQLNIQEIYIYKPEYFYTSVTHFLKDLRGISHIKEFGNMNDIATEDVIIKQKLDEVAKWSYRIQTRTINNKGNIRVASHSRFDRRKIRWGQKIRTVNNSDRKELTPGVWEHLTHEYKAATISKGDFYPIILHLLHLKAVPMDDISPSHSIVTRGLYREICREQLDLLAKLLHAQWKAVHHLNGWVGASTALLNSQVSNASKGKRDTIKAKSFSNSPDPALVRWDKLNKLSEITGIQYKESYRNEVLAIVDVYDLAGYELVERYES</sequence>
<keyword evidence="1" id="KW-1133">Transmembrane helix</keyword>
<name>A0ABS6JGA4_9BACI</name>
<evidence type="ECO:0000256" key="1">
    <source>
        <dbReference type="SAM" id="Phobius"/>
    </source>
</evidence>
<keyword evidence="4" id="KW-1185">Reference proteome</keyword>
<reference evidence="3 4" key="1">
    <citation type="submission" date="2021-06" db="EMBL/GenBank/DDBJ databases">
        <title>Bacillus sp. RD4P76, an endophyte from a halophyte.</title>
        <authorList>
            <person name="Sun J.-Q."/>
        </authorList>
    </citation>
    <scope>NUCLEOTIDE SEQUENCE [LARGE SCALE GENOMIC DNA]</scope>
    <source>
        <strain evidence="3 4">CGMCC 1.15917</strain>
    </source>
</reference>
<dbReference type="Proteomes" id="UP000784880">
    <property type="component" value="Unassembled WGS sequence"/>
</dbReference>
<feature type="transmembrane region" description="Helical" evidence="1">
    <location>
        <begin position="21"/>
        <end position="42"/>
    </location>
</feature>
<evidence type="ECO:0000313" key="3">
    <source>
        <dbReference type="EMBL" id="MBU9712678.1"/>
    </source>
</evidence>
<gene>
    <name evidence="3" type="ORF">KS419_13085</name>
</gene>
<feature type="domain" description="RCK N-terminal" evidence="2">
    <location>
        <begin position="116"/>
        <end position="215"/>
    </location>
</feature>
<organism evidence="3 4">
    <name type="scientific">Evansella tamaricis</name>
    <dbReference type="NCBI Taxonomy" id="2069301"/>
    <lineage>
        <taxon>Bacteria</taxon>
        <taxon>Bacillati</taxon>
        <taxon>Bacillota</taxon>
        <taxon>Bacilli</taxon>
        <taxon>Bacillales</taxon>
        <taxon>Bacillaceae</taxon>
        <taxon>Evansella</taxon>
    </lineage>
</organism>
<keyword evidence="1" id="KW-0472">Membrane</keyword>
<dbReference type="InterPro" id="IPR003148">
    <property type="entry name" value="RCK_N"/>
</dbReference>
<dbReference type="Pfam" id="PF02254">
    <property type="entry name" value="TrkA_N"/>
    <property type="match status" value="1"/>
</dbReference>
<evidence type="ECO:0000313" key="4">
    <source>
        <dbReference type="Proteomes" id="UP000784880"/>
    </source>
</evidence>
<dbReference type="RefSeq" id="WP_217066855.1">
    <property type="nucleotide sequence ID" value="NZ_JAHQCS010000107.1"/>
</dbReference>
<dbReference type="EMBL" id="JAHQCS010000107">
    <property type="protein sequence ID" value="MBU9712678.1"/>
    <property type="molecule type" value="Genomic_DNA"/>
</dbReference>
<comment type="caution">
    <text evidence="3">The sequence shown here is derived from an EMBL/GenBank/DDBJ whole genome shotgun (WGS) entry which is preliminary data.</text>
</comment>
<keyword evidence="1" id="KW-0812">Transmembrane</keyword>
<proteinExistence type="predicted"/>